<dbReference type="AlphaFoldDB" id="A0AAV5AHZ1"/>
<evidence type="ECO:0000256" key="7">
    <source>
        <dbReference type="ARBA" id="ARBA00023136"/>
    </source>
</evidence>
<evidence type="ECO:0000256" key="2">
    <source>
        <dbReference type="ARBA" id="ARBA00005831"/>
    </source>
</evidence>
<dbReference type="EMBL" id="BPWL01000008">
    <property type="protein sequence ID" value="GJJ13372.1"/>
    <property type="molecule type" value="Genomic_DNA"/>
</dbReference>
<sequence length="908" mass="100766">MEVEGQASSFLDLFASLDEHMDIAEWINKLLGDTGKGHQPGSVPDVSELATRLEVACQDTSSQLERTIDDISRAVPRLTYDLHFLRDSALNLKQALTTLQGQLAVSIADQETTRALDKLSYLDSVKRHMEASRDVLKEAENWSTLESEVTSFLADLQYAKAAERLAEASRSMVVFHNTAEFENRRALMTSLQNQLEASLSSALVAAINSKDLASCKNYYSVFSNIQREGEFRNYYNGSRRTPLIELWTTASFVDIDGEPGKEETKRTKFTEFLSNFYRQFLIIIREEQVHCPAIFPDPQQAISSFIQTTIDALTPSLSQRLSSVADHYGGPALPELIRAFRITEDFAVAVDKIMEKIGFATLFSPQVTAGSEDPIKSHSRRLSKRMSMSRRIGPPLRHTVSISGKIFNGNAGGWEQALFEPFVDIQSDYEPLEKKFLEHSLYALHTRVSDNEAALSGESLSARIFREQSQDVFSMAEDSIARCMDLTHGYGSVGLLQSLDYLFTTFLNTARSELLGSSAVSSSTPTVPIPDEALDELEYSAKDWGTIQLTLYLLDACRVIRERLSLLEHKLRAALVQIANIIRLSRTDSQGLYVPNTTRGEVLLLSQSTLNSAELNTLLESLDVGNFNINPGQTLSSPAEEAVTTTSLSLLEGTRDILVTFARACQTMLQETLLSPLFQHLASYTSLSIWTATDTKQREPGSYELRIPTFSLSPTPTIQRVSEGLLNLPRLFEVYAEDDALAFSIESLPFVDAESFQLILNPTPVPLAEAPPPSRHLRRLSSAVSSTVLIKSPTPTHTPLPSTSQHLPPELIVSTWLTSLSLSLLSHLTRSVLPSIPTLSPRGAAQLSSDLGYLSNVVRALNVEWNDLEKWKEYAEMNDDVGKEKASKAESSKDNDIFIAVAKMRGWT</sequence>
<comment type="similarity">
    <text evidence="2">Belongs to the COG7 family.</text>
</comment>
<protein>
    <recommendedName>
        <fullName evidence="3">Conserved oligomeric Golgi complex subunit 7</fullName>
    </recommendedName>
    <alternativeName>
        <fullName evidence="8">Component of oligomeric Golgi complex 7</fullName>
    </alternativeName>
</protein>
<keyword evidence="10" id="KW-1185">Reference proteome</keyword>
<evidence type="ECO:0000256" key="3">
    <source>
        <dbReference type="ARBA" id="ARBA00020984"/>
    </source>
</evidence>
<name>A0AAV5AHZ1_9AGAM</name>
<dbReference type="Pfam" id="PF10191">
    <property type="entry name" value="COG7"/>
    <property type="match status" value="2"/>
</dbReference>
<comment type="caution">
    <text evidence="9">The sequence shown here is derived from an EMBL/GenBank/DDBJ whole genome shotgun (WGS) entry which is preliminary data.</text>
</comment>
<evidence type="ECO:0000256" key="6">
    <source>
        <dbReference type="ARBA" id="ARBA00023034"/>
    </source>
</evidence>
<organism evidence="9 10">
    <name type="scientific">Clathrus columnatus</name>
    <dbReference type="NCBI Taxonomy" id="1419009"/>
    <lineage>
        <taxon>Eukaryota</taxon>
        <taxon>Fungi</taxon>
        <taxon>Dikarya</taxon>
        <taxon>Basidiomycota</taxon>
        <taxon>Agaricomycotina</taxon>
        <taxon>Agaricomycetes</taxon>
        <taxon>Phallomycetidae</taxon>
        <taxon>Phallales</taxon>
        <taxon>Clathraceae</taxon>
        <taxon>Clathrus</taxon>
    </lineage>
</organism>
<reference evidence="9" key="1">
    <citation type="submission" date="2021-10" db="EMBL/GenBank/DDBJ databases">
        <title>De novo Genome Assembly of Clathrus columnatus (Basidiomycota, Fungi) Using Illumina and Nanopore Sequence Data.</title>
        <authorList>
            <person name="Ogiso-Tanaka E."/>
            <person name="Itagaki H."/>
            <person name="Hosoya T."/>
            <person name="Hosaka K."/>
        </authorList>
    </citation>
    <scope>NUCLEOTIDE SEQUENCE</scope>
    <source>
        <strain evidence="9">MO-923</strain>
    </source>
</reference>
<dbReference type="PANTHER" id="PTHR21443">
    <property type="entry name" value="CONSERVED OLIGOMERIC GOLGI COMPLEX COMPONENT 7"/>
    <property type="match status" value="1"/>
</dbReference>
<evidence type="ECO:0000256" key="4">
    <source>
        <dbReference type="ARBA" id="ARBA00022448"/>
    </source>
</evidence>
<keyword evidence="4" id="KW-0813">Transport</keyword>
<dbReference type="InterPro" id="IPR019335">
    <property type="entry name" value="COG7"/>
</dbReference>
<accession>A0AAV5AHZ1</accession>
<evidence type="ECO:0000313" key="9">
    <source>
        <dbReference type="EMBL" id="GJJ13372.1"/>
    </source>
</evidence>
<keyword evidence="7" id="KW-0472">Membrane</keyword>
<keyword evidence="5" id="KW-0653">Protein transport</keyword>
<evidence type="ECO:0000313" key="10">
    <source>
        <dbReference type="Proteomes" id="UP001050691"/>
    </source>
</evidence>
<evidence type="ECO:0000256" key="5">
    <source>
        <dbReference type="ARBA" id="ARBA00022927"/>
    </source>
</evidence>
<dbReference type="PANTHER" id="PTHR21443:SF0">
    <property type="entry name" value="CONSERVED OLIGOMERIC GOLGI COMPLEX SUBUNIT 7"/>
    <property type="match status" value="1"/>
</dbReference>
<proteinExistence type="inferred from homology"/>
<comment type="subcellular location">
    <subcellularLocation>
        <location evidence="1">Golgi apparatus membrane</location>
        <topology evidence="1">Peripheral membrane protein</topology>
    </subcellularLocation>
</comment>
<evidence type="ECO:0000256" key="8">
    <source>
        <dbReference type="ARBA" id="ARBA00031345"/>
    </source>
</evidence>
<dbReference type="GO" id="GO:0017119">
    <property type="term" value="C:Golgi transport complex"/>
    <property type="evidence" value="ECO:0007669"/>
    <property type="project" value="InterPro"/>
</dbReference>
<keyword evidence="6" id="KW-0333">Golgi apparatus</keyword>
<dbReference type="GO" id="GO:0006886">
    <property type="term" value="P:intracellular protein transport"/>
    <property type="evidence" value="ECO:0007669"/>
    <property type="project" value="InterPro"/>
</dbReference>
<dbReference type="GO" id="GO:0000139">
    <property type="term" value="C:Golgi membrane"/>
    <property type="evidence" value="ECO:0007669"/>
    <property type="project" value="UniProtKB-SubCell"/>
</dbReference>
<dbReference type="GO" id="GO:0006890">
    <property type="term" value="P:retrograde vesicle-mediated transport, Golgi to endoplasmic reticulum"/>
    <property type="evidence" value="ECO:0007669"/>
    <property type="project" value="TreeGrafter"/>
</dbReference>
<evidence type="ECO:0000256" key="1">
    <source>
        <dbReference type="ARBA" id="ARBA00004395"/>
    </source>
</evidence>
<gene>
    <name evidence="9" type="ORF">Clacol_007624</name>
</gene>
<dbReference type="GO" id="GO:0007030">
    <property type="term" value="P:Golgi organization"/>
    <property type="evidence" value="ECO:0007669"/>
    <property type="project" value="TreeGrafter"/>
</dbReference>
<dbReference type="Proteomes" id="UP001050691">
    <property type="component" value="Unassembled WGS sequence"/>
</dbReference>